<gene>
    <name evidence="4" type="primary">LOC102810038</name>
</gene>
<evidence type="ECO:0000256" key="2">
    <source>
        <dbReference type="ARBA" id="ARBA00023180"/>
    </source>
</evidence>
<dbReference type="Proteomes" id="UP000694865">
    <property type="component" value="Unplaced"/>
</dbReference>
<dbReference type="RefSeq" id="XP_006824012.1">
    <property type="nucleotide sequence ID" value="XM_006823949.1"/>
</dbReference>
<dbReference type="PANTHER" id="PTHR23412:SF17">
    <property type="entry name" value="OTOANCORIN"/>
    <property type="match status" value="1"/>
</dbReference>
<accession>A0ABM0MVH1</accession>
<keyword evidence="1" id="KW-0732">Signal</keyword>
<sequence>MGGFKTYLETKEECEKDVDMNNKDTRVLEDGFINVAISAKNALVFGAVSVEAQRWRRETYSPTCEEIEVLGEGNVAWTPDELSAITAAEFENCAETLGLIESFDDDQLDALLDKAIETWGEAGDMTSTEIQQLGVVATRFTADEISQLNLTDNDAVYAIAQYSGWTSQQLEAAAARYVALNGGSTSALTGQDFISLSNFLCGFSVDDISTLSAEAYGEVSSVVGSLSCSTEQWAAFKGLAFQAFGDLDDWQPEIFSEIGFVVAGFTTTELSSLSNASIAAIAAEAIALIPEETFALGFSSAQLLIFDEDQVGAITDAQQSELSESQRSALSTTGFIDEDQMDIGAAGKQSSATAIMVFQQVLTVALYMQFA</sequence>
<name>A0ABM0MVH1_SACKO</name>
<dbReference type="GeneID" id="102810038"/>
<protein>
    <submittedName>
        <fullName evidence="4">Otoancorin-like</fullName>
    </submittedName>
</protein>
<dbReference type="InterPro" id="IPR026664">
    <property type="entry name" value="Stereocilin-rel"/>
</dbReference>
<keyword evidence="2" id="KW-0325">Glycoprotein</keyword>
<reference evidence="4" key="1">
    <citation type="submission" date="2025-08" db="UniProtKB">
        <authorList>
            <consortium name="RefSeq"/>
        </authorList>
    </citation>
    <scope>IDENTIFICATION</scope>
    <source>
        <tissue evidence="4">Testes</tissue>
    </source>
</reference>
<keyword evidence="3" id="KW-1185">Reference proteome</keyword>
<evidence type="ECO:0000313" key="3">
    <source>
        <dbReference type="Proteomes" id="UP000694865"/>
    </source>
</evidence>
<dbReference type="PANTHER" id="PTHR23412">
    <property type="entry name" value="STEREOCILIN RELATED"/>
    <property type="match status" value="1"/>
</dbReference>
<evidence type="ECO:0000256" key="1">
    <source>
        <dbReference type="ARBA" id="ARBA00022729"/>
    </source>
</evidence>
<proteinExistence type="predicted"/>
<evidence type="ECO:0000313" key="4">
    <source>
        <dbReference type="RefSeq" id="XP_006824012.1"/>
    </source>
</evidence>
<organism evidence="3 4">
    <name type="scientific">Saccoglossus kowalevskii</name>
    <name type="common">Acorn worm</name>
    <dbReference type="NCBI Taxonomy" id="10224"/>
    <lineage>
        <taxon>Eukaryota</taxon>
        <taxon>Metazoa</taxon>
        <taxon>Hemichordata</taxon>
        <taxon>Enteropneusta</taxon>
        <taxon>Harrimaniidae</taxon>
        <taxon>Saccoglossus</taxon>
    </lineage>
</organism>